<dbReference type="Proteomes" id="UP000001194">
    <property type="component" value="Unassembled WGS sequence"/>
</dbReference>
<keyword evidence="2" id="KW-1185">Reference proteome</keyword>
<evidence type="ECO:0000313" key="2">
    <source>
        <dbReference type="Proteomes" id="UP000001194"/>
    </source>
</evidence>
<accession>B0DL89</accession>
<reference evidence="1 2" key="1">
    <citation type="journal article" date="2008" name="Nature">
        <title>The genome of Laccaria bicolor provides insights into mycorrhizal symbiosis.</title>
        <authorList>
            <person name="Martin F."/>
            <person name="Aerts A."/>
            <person name="Ahren D."/>
            <person name="Brun A."/>
            <person name="Danchin E.G.J."/>
            <person name="Duchaussoy F."/>
            <person name="Gibon J."/>
            <person name="Kohler A."/>
            <person name="Lindquist E."/>
            <person name="Pereda V."/>
            <person name="Salamov A."/>
            <person name="Shapiro H.J."/>
            <person name="Wuyts J."/>
            <person name="Blaudez D."/>
            <person name="Buee M."/>
            <person name="Brokstein P."/>
            <person name="Canbaeck B."/>
            <person name="Cohen D."/>
            <person name="Courty P.E."/>
            <person name="Coutinho P.M."/>
            <person name="Delaruelle C."/>
            <person name="Detter J.C."/>
            <person name="Deveau A."/>
            <person name="DiFazio S."/>
            <person name="Duplessis S."/>
            <person name="Fraissinet-Tachet L."/>
            <person name="Lucic E."/>
            <person name="Frey-Klett P."/>
            <person name="Fourrey C."/>
            <person name="Feussner I."/>
            <person name="Gay G."/>
            <person name="Grimwood J."/>
            <person name="Hoegger P.J."/>
            <person name="Jain P."/>
            <person name="Kilaru S."/>
            <person name="Labbe J."/>
            <person name="Lin Y.C."/>
            <person name="Legue V."/>
            <person name="Le Tacon F."/>
            <person name="Marmeisse R."/>
            <person name="Melayah D."/>
            <person name="Montanini B."/>
            <person name="Muratet M."/>
            <person name="Nehls U."/>
            <person name="Niculita-Hirzel H."/>
            <person name="Oudot-Le Secq M.P."/>
            <person name="Peter M."/>
            <person name="Quesneville H."/>
            <person name="Rajashekar B."/>
            <person name="Reich M."/>
            <person name="Rouhier N."/>
            <person name="Schmutz J."/>
            <person name="Yin T."/>
            <person name="Chalot M."/>
            <person name="Henrissat B."/>
            <person name="Kuees U."/>
            <person name="Lucas S."/>
            <person name="Van de Peer Y."/>
            <person name="Podila G.K."/>
            <person name="Polle A."/>
            <person name="Pukkila P.J."/>
            <person name="Richardson P.M."/>
            <person name="Rouze P."/>
            <person name="Sanders I.R."/>
            <person name="Stajich J.E."/>
            <person name="Tunlid A."/>
            <person name="Tuskan G."/>
            <person name="Grigoriev I.V."/>
        </authorList>
    </citation>
    <scope>NUCLEOTIDE SEQUENCE [LARGE SCALE GENOMIC DNA]</scope>
    <source>
        <strain evidence="2">S238N-H82 / ATCC MYA-4686</strain>
    </source>
</reference>
<evidence type="ECO:0000313" key="1">
    <source>
        <dbReference type="EMBL" id="EDR04609.1"/>
    </source>
</evidence>
<organism evidence="2">
    <name type="scientific">Laccaria bicolor (strain S238N-H82 / ATCC MYA-4686)</name>
    <name type="common">Bicoloured deceiver</name>
    <name type="synonym">Laccaria laccata var. bicolor</name>
    <dbReference type="NCBI Taxonomy" id="486041"/>
    <lineage>
        <taxon>Eukaryota</taxon>
        <taxon>Fungi</taxon>
        <taxon>Dikarya</taxon>
        <taxon>Basidiomycota</taxon>
        <taxon>Agaricomycotina</taxon>
        <taxon>Agaricomycetes</taxon>
        <taxon>Agaricomycetidae</taxon>
        <taxon>Agaricales</taxon>
        <taxon>Agaricineae</taxon>
        <taxon>Hydnangiaceae</taxon>
        <taxon>Laccaria</taxon>
    </lineage>
</organism>
<dbReference type="GeneID" id="6080433"/>
<dbReference type="EMBL" id="DS547117">
    <property type="protein sequence ID" value="EDR04609.1"/>
    <property type="molecule type" value="Genomic_DNA"/>
</dbReference>
<dbReference type="RefSeq" id="XP_001884781.1">
    <property type="nucleotide sequence ID" value="XM_001884746.1"/>
</dbReference>
<dbReference type="AlphaFoldDB" id="B0DL89"/>
<dbReference type="KEGG" id="lbc:LACBIDRAFT_330419"/>
<dbReference type="InParanoid" id="B0DL89"/>
<sequence length="183" mass="20828">MFGLIDTEAGSVCIPSGQSRHQDSLPSKRLPKIGFVKAGYVLSTQLSGVWFVYASITPVNVLVSKQDLDMAGFYPPCLGMHFLKRLFYSEVTSRLSRPYTPQWGFRFAVPDQDNTSFTPIYGAFTQRLCGQDVGQAVARLDPWPGRFLHSRRAVIEKFIKRHRVESCRKINIPNSQFIMNFKF</sequence>
<gene>
    <name evidence="1" type="ORF">LACBIDRAFT_330419</name>
</gene>
<protein>
    <submittedName>
        <fullName evidence="1">Predicted protein</fullName>
    </submittedName>
</protein>
<name>B0DL89_LACBS</name>
<dbReference type="HOGENOM" id="CLU_1475422_0_0_1"/>
<proteinExistence type="predicted"/>